<comment type="caution">
    <text evidence="1">The sequence shown here is derived from an EMBL/GenBank/DDBJ whole genome shotgun (WGS) entry which is preliminary data.</text>
</comment>
<evidence type="ECO:0000313" key="2">
    <source>
        <dbReference type="Proteomes" id="UP001328107"/>
    </source>
</evidence>
<protein>
    <submittedName>
        <fullName evidence="1">Uncharacterized protein</fullName>
    </submittedName>
</protein>
<keyword evidence="2" id="KW-1185">Reference proteome</keyword>
<organism evidence="1 2">
    <name type="scientific">Pristionchus mayeri</name>
    <dbReference type="NCBI Taxonomy" id="1317129"/>
    <lineage>
        <taxon>Eukaryota</taxon>
        <taxon>Metazoa</taxon>
        <taxon>Ecdysozoa</taxon>
        <taxon>Nematoda</taxon>
        <taxon>Chromadorea</taxon>
        <taxon>Rhabditida</taxon>
        <taxon>Rhabditina</taxon>
        <taxon>Diplogasteromorpha</taxon>
        <taxon>Diplogasteroidea</taxon>
        <taxon>Neodiplogasteridae</taxon>
        <taxon>Pristionchus</taxon>
    </lineage>
</organism>
<dbReference type="AlphaFoldDB" id="A0AAN5CKT2"/>
<name>A0AAN5CKT2_9BILA</name>
<dbReference type="Proteomes" id="UP001328107">
    <property type="component" value="Unassembled WGS sequence"/>
</dbReference>
<evidence type="ECO:0000313" key="1">
    <source>
        <dbReference type="EMBL" id="GMR46209.1"/>
    </source>
</evidence>
<gene>
    <name evidence="1" type="ORF">PMAYCL1PPCAC_16404</name>
</gene>
<sequence length="67" mass="7788">MQGHERCSPRCFRPGSWIISMRFQSNGVSTRRAIPLIDWDGFAVRSLAHSASWSWCSMKSCPDTWRR</sequence>
<proteinExistence type="predicted"/>
<reference evidence="2" key="1">
    <citation type="submission" date="2022-10" db="EMBL/GenBank/DDBJ databases">
        <title>Genome assembly of Pristionchus species.</title>
        <authorList>
            <person name="Yoshida K."/>
            <person name="Sommer R.J."/>
        </authorList>
    </citation>
    <scope>NUCLEOTIDE SEQUENCE [LARGE SCALE GENOMIC DNA]</scope>
    <source>
        <strain evidence="2">RS5460</strain>
    </source>
</reference>
<accession>A0AAN5CKT2</accession>
<dbReference type="EMBL" id="BTRK01000004">
    <property type="protein sequence ID" value="GMR46209.1"/>
    <property type="molecule type" value="Genomic_DNA"/>
</dbReference>